<organism evidence="1">
    <name type="scientific">Anguilla anguilla</name>
    <name type="common">European freshwater eel</name>
    <name type="synonym">Muraena anguilla</name>
    <dbReference type="NCBI Taxonomy" id="7936"/>
    <lineage>
        <taxon>Eukaryota</taxon>
        <taxon>Metazoa</taxon>
        <taxon>Chordata</taxon>
        <taxon>Craniata</taxon>
        <taxon>Vertebrata</taxon>
        <taxon>Euteleostomi</taxon>
        <taxon>Actinopterygii</taxon>
        <taxon>Neopterygii</taxon>
        <taxon>Teleostei</taxon>
        <taxon>Anguilliformes</taxon>
        <taxon>Anguillidae</taxon>
        <taxon>Anguilla</taxon>
    </lineage>
</organism>
<evidence type="ECO:0000313" key="1">
    <source>
        <dbReference type="EMBL" id="JAH72513.1"/>
    </source>
</evidence>
<name>A0A0E9V5I1_ANGAN</name>
<reference evidence="1" key="1">
    <citation type="submission" date="2014-11" db="EMBL/GenBank/DDBJ databases">
        <authorList>
            <person name="Amaro Gonzalez C."/>
        </authorList>
    </citation>
    <scope>NUCLEOTIDE SEQUENCE</scope>
</reference>
<dbReference type="EMBL" id="GBXM01036064">
    <property type="protein sequence ID" value="JAH72513.1"/>
    <property type="molecule type" value="Transcribed_RNA"/>
</dbReference>
<reference evidence="1" key="2">
    <citation type="journal article" date="2015" name="Fish Shellfish Immunol.">
        <title>Early steps in the European eel (Anguilla anguilla)-Vibrio vulnificus interaction in the gills: Role of the RtxA13 toxin.</title>
        <authorList>
            <person name="Callol A."/>
            <person name="Pajuelo D."/>
            <person name="Ebbesson L."/>
            <person name="Teles M."/>
            <person name="MacKenzie S."/>
            <person name="Amaro C."/>
        </authorList>
    </citation>
    <scope>NUCLEOTIDE SEQUENCE</scope>
</reference>
<protein>
    <submittedName>
        <fullName evidence="1">Uncharacterized protein</fullName>
    </submittedName>
</protein>
<accession>A0A0E9V5I1</accession>
<proteinExistence type="predicted"/>
<dbReference type="AlphaFoldDB" id="A0A0E9V5I1"/>
<sequence length="22" mass="2628">MLQPIANRPTIILYMYSNGYRL</sequence>